<dbReference type="GO" id="GO:0030318">
    <property type="term" value="P:melanocyte differentiation"/>
    <property type="evidence" value="ECO:0000318"/>
    <property type="project" value="GO_Central"/>
</dbReference>
<dbReference type="Pfam" id="PF15812">
    <property type="entry name" value="MREG"/>
    <property type="match status" value="1"/>
</dbReference>
<dbReference type="Ensembl" id="ENSLOCT00000013650.1">
    <property type="protein sequence ID" value="ENSLOCP00000013621.1"/>
    <property type="gene ID" value="ENSLOCG00000011089.1"/>
</dbReference>
<dbReference type="HOGENOM" id="CLU_105265_0_0_1"/>
<dbReference type="InterPro" id="IPR031638">
    <property type="entry name" value="Melanoregulin"/>
</dbReference>
<dbReference type="eggNOG" id="ENOG502S05X">
    <property type="taxonomic scope" value="Eukaryota"/>
</dbReference>
<evidence type="ECO:0008006" key="3">
    <source>
        <dbReference type="Google" id="ProtNLM"/>
    </source>
</evidence>
<dbReference type="Proteomes" id="UP000018468">
    <property type="component" value="Linkage group LG12"/>
</dbReference>
<dbReference type="OMA" id="CRCLEEP"/>
<dbReference type="PANTHER" id="PTHR34340">
    <property type="entry name" value="MELANOREGULIN"/>
    <property type="match status" value="1"/>
</dbReference>
<evidence type="ECO:0000313" key="2">
    <source>
        <dbReference type="Proteomes" id="UP000018468"/>
    </source>
</evidence>
<dbReference type="GO" id="GO:0042470">
    <property type="term" value="C:melanosome"/>
    <property type="evidence" value="ECO:0000318"/>
    <property type="project" value="GO_Central"/>
</dbReference>
<proteinExistence type="predicted"/>
<dbReference type="EMBL" id="AHAT01031345">
    <property type="status" value="NOT_ANNOTATED_CDS"/>
    <property type="molecule type" value="Genomic_DNA"/>
</dbReference>
<dbReference type="STRING" id="7918.ENSLOCP00000013621"/>
<dbReference type="Bgee" id="ENSLOCG00000011089">
    <property type="expression patterns" value="Expressed in ovary and 7 other cell types or tissues"/>
</dbReference>
<name>W5MZ12_LEPOC</name>
<sequence length="189" mass="22170">MGLTKMFCCCWCDTSDKTSGNEALSVPSSPILYWAEDRKTQRAEDWNLWSSPQDSSHTESDDDRELYNLLIMRNEVDKNTEVWEKLNYDIHTFRYIRREVKARWKKILLKLVQGFQKEVDTLLSVNKQSTLSDSGNFTKAREYLSKLLEETSLFPKGCEAQERYLIVMDRLVSLDSAEDFLKLAMKKYP</sequence>
<evidence type="ECO:0000313" key="1">
    <source>
        <dbReference type="Ensembl" id="ENSLOCP00000013621.1"/>
    </source>
</evidence>
<dbReference type="PANTHER" id="PTHR34340:SF3">
    <property type="entry name" value="MELANOREGULIN"/>
    <property type="match status" value="1"/>
</dbReference>
<accession>W5MZ12</accession>
<dbReference type="InParanoid" id="W5MZ12"/>
<reference evidence="1" key="2">
    <citation type="submission" date="2025-08" db="UniProtKB">
        <authorList>
            <consortium name="Ensembl"/>
        </authorList>
    </citation>
    <scope>IDENTIFICATION</scope>
</reference>
<dbReference type="AlphaFoldDB" id="W5MZ12"/>
<protein>
    <recommendedName>
        <fullName evidence="3">Melanoregulin</fullName>
    </recommendedName>
</protein>
<keyword evidence="2" id="KW-1185">Reference proteome</keyword>
<organism evidence="1 2">
    <name type="scientific">Lepisosteus oculatus</name>
    <name type="common">Spotted gar</name>
    <dbReference type="NCBI Taxonomy" id="7918"/>
    <lineage>
        <taxon>Eukaryota</taxon>
        <taxon>Metazoa</taxon>
        <taxon>Chordata</taxon>
        <taxon>Craniata</taxon>
        <taxon>Vertebrata</taxon>
        <taxon>Euteleostomi</taxon>
        <taxon>Actinopterygii</taxon>
        <taxon>Neopterygii</taxon>
        <taxon>Holostei</taxon>
        <taxon>Semionotiformes</taxon>
        <taxon>Lepisosteidae</taxon>
        <taxon>Lepisosteus</taxon>
    </lineage>
</organism>
<reference evidence="2" key="1">
    <citation type="submission" date="2011-12" db="EMBL/GenBank/DDBJ databases">
        <title>The Draft Genome of Lepisosteus oculatus.</title>
        <authorList>
            <consortium name="The Broad Institute Genome Assembly &amp; Analysis Group"/>
            <consortium name="Computational R&amp;D Group"/>
            <consortium name="and Sequencing Platform"/>
            <person name="Di Palma F."/>
            <person name="Alfoldi J."/>
            <person name="Johnson J."/>
            <person name="Berlin A."/>
            <person name="Gnerre S."/>
            <person name="Jaffe D."/>
            <person name="MacCallum I."/>
            <person name="Young S."/>
            <person name="Walker B.J."/>
            <person name="Lander E.S."/>
            <person name="Lindblad-Toh K."/>
        </authorList>
    </citation>
    <scope>NUCLEOTIDE SEQUENCE [LARGE SCALE GENOMIC DNA]</scope>
</reference>
<dbReference type="GO" id="GO:0032402">
    <property type="term" value="P:melanosome transport"/>
    <property type="evidence" value="ECO:0000318"/>
    <property type="project" value="GO_Central"/>
</dbReference>
<reference evidence="1" key="3">
    <citation type="submission" date="2025-09" db="UniProtKB">
        <authorList>
            <consortium name="Ensembl"/>
        </authorList>
    </citation>
    <scope>IDENTIFICATION</scope>
</reference>
<dbReference type="GeneTree" id="ENSGT00940000166348"/>